<dbReference type="RefSeq" id="WP_386801507.1">
    <property type="nucleotide sequence ID" value="NZ_JBHTMU010000004.1"/>
</dbReference>
<evidence type="ECO:0000313" key="1">
    <source>
        <dbReference type="EMBL" id="MFD1341449.1"/>
    </source>
</evidence>
<protein>
    <submittedName>
        <fullName evidence="1">Uncharacterized protein</fullName>
    </submittedName>
</protein>
<reference evidence="2" key="1">
    <citation type="journal article" date="2019" name="Int. J. Syst. Evol. Microbiol.">
        <title>The Global Catalogue of Microorganisms (GCM) 10K type strain sequencing project: providing services to taxonomists for standard genome sequencing and annotation.</title>
        <authorList>
            <consortium name="The Broad Institute Genomics Platform"/>
            <consortium name="The Broad Institute Genome Sequencing Center for Infectious Disease"/>
            <person name="Wu L."/>
            <person name="Ma J."/>
        </authorList>
    </citation>
    <scope>NUCLEOTIDE SEQUENCE [LARGE SCALE GENOMIC DNA]</scope>
    <source>
        <strain evidence="2">CCUG 62953</strain>
    </source>
</reference>
<comment type="caution">
    <text evidence="1">The sequence shown here is derived from an EMBL/GenBank/DDBJ whole genome shotgun (WGS) entry which is preliminary data.</text>
</comment>
<evidence type="ECO:0000313" key="2">
    <source>
        <dbReference type="Proteomes" id="UP001597135"/>
    </source>
</evidence>
<proteinExistence type="predicted"/>
<gene>
    <name evidence="1" type="ORF">ACFQ4E_03370</name>
</gene>
<accession>A0ABW3ZED9</accession>
<sequence length="83" mass="9461">MEAFRDAQRLHCRSKKEHDLKNHVQIISSACRLLTRRGVKDPLLAEIERHADEVVRIFEEISVGRPEFPEAQIVAVASGGSRR</sequence>
<name>A0ABW3ZED9_9RHOB</name>
<dbReference type="EMBL" id="JBHTMU010000004">
    <property type="protein sequence ID" value="MFD1341449.1"/>
    <property type="molecule type" value="Genomic_DNA"/>
</dbReference>
<organism evidence="1 2">
    <name type="scientific">Litorisediminicola beolgyonensis</name>
    <dbReference type="NCBI Taxonomy" id="1173614"/>
    <lineage>
        <taxon>Bacteria</taxon>
        <taxon>Pseudomonadati</taxon>
        <taxon>Pseudomonadota</taxon>
        <taxon>Alphaproteobacteria</taxon>
        <taxon>Rhodobacterales</taxon>
        <taxon>Paracoccaceae</taxon>
        <taxon>Litorisediminicola</taxon>
    </lineage>
</organism>
<dbReference type="Proteomes" id="UP001597135">
    <property type="component" value="Unassembled WGS sequence"/>
</dbReference>
<keyword evidence="2" id="KW-1185">Reference proteome</keyword>